<evidence type="ECO:0000256" key="1">
    <source>
        <dbReference type="ARBA" id="ARBA00005254"/>
    </source>
</evidence>
<keyword evidence="4" id="KW-1185">Reference proteome</keyword>
<feature type="domain" description="MaoC-like" evidence="2">
    <location>
        <begin position="12"/>
        <end position="130"/>
    </location>
</feature>
<gene>
    <name evidence="3" type="ORF">F6X54_19470</name>
</gene>
<dbReference type="RefSeq" id="WP_013477301.1">
    <property type="nucleotide sequence ID" value="NZ_JBFAOK010000024.1"/>
</dbReference>
<dbReference type="InterPro" id="IPR039375">
    <property type="entry name" value="NodN-like"/>
</dbReference>
<sequence>MRVFASIEELAEATGETLGPGPWFRIDQQRVDRFADATDDRQWIHIDPRRAAAGPFGGTIAHGYLTLSLLPALAGGLYRVEGVAMGVNYGLNRVRFPAPLRVGSAVRATATLAGVSPVDGGVQVVTAVAVESDAGGKPVCVAETVSRLVRGVAR</sequence>
<evidence type="ECO:0000313" key="3">
    <source>
        <dbReference type="EMBL" id="KAB1109397.1"/>
    </source>
</evidence>
<dbReference type="InterPro" id="IPR002539">
    <property type="entry name" value="MaoC-like_dom"/>
</dbReference>
<dbReference type="Gene3D" id="3.10.129.10">
    <property type="entry name" value="Hotdog Thioesterase"/>
    <property type="match status" value="1"/>
</dbReference>
<evidence type="ECO:0000259" key="2">
    <source>
        <dbReference type="Pfam" id="PF01575"/>
    </source>
</evidence>
<protein>
    <submittedName>
        <fullName evidence="3">MaoC family dehydratase</fullName>
    </submittedName>
</protein>
<dbReference type="InterPro" id="IPR029069">
    <property type="entry name" value="HotDog_dom_sf"/>
</dbReference>
<comment type="caution">
    <text evidence="3">The sequence shown here is derived from an EMBL/GenBank/DDBJ whole genome shotgun (WGS) entry which is preliminary data.</text>
</comment>
<dbReference type="PANTHER" id="PTHR42993">
    <property type="entry name" value="MAOC-LIKE DEHYDRATASE DOMAIN-CONTAINING PROTEIN"/>
    <property type="match status" value="1"/>
</dbReference>
<dbReference type="Pfam" id="PF01575">
    <property type="entry name" value="MaoC_dehydratas"/>
    <property type="match status" value="1"/>
</dbReference>
<dbReference type="EMBL" id="WAAR01000089">
    <property type="protein sequence ID" value="KAB1109397.1"/>
    <property type="molecule type" value="Genomic_DNA"/>
</dbReference>
<dbReference type="Proteomes" id="UP000471364">
    <property type="component" value="Unassembled WGS sequence"/>
</dbReference>
<dbReference type="PANTHER" id="PTHR42993:SF1">
    <property type="entry name" value="MAOC-LIKE DEHYDRATASE DOMAIN-CONTAINING PROTEIN"/>
    <property type="match status" value="1"/>
</dbReference>
<comment type="similarity">
    <text evidence="1">Belongs to the enoyl-CoA hydratase/isomerase family.</text>
</comment>
<dbReference type="SUPFAM" id="SSF54637">
    <property type="entry name" value="Thioesterase/thiol ester dehydrase-isomerase"/>
    <property type="match status" value="1"/>
</dbReference>
<accession>A0ABQ6UDP6</accession>
<reference evidence="3 4" key="1">
    <citation type="submission" date="2019-09" db="EMBL/GenBank/DDBJ databases">
        <title>High taxonomic diversity of Micromonospora strains isolated from Medicago sativa nodules in different geographical locations.</title>
        <authorList>
            <person name="Martinez-Hidalgo P."/>
            <person name="Flores-Felix J.D."/>
            <person name="Velazquez E."/>
            <person name="Brau L."/>
            <person name="Trujillo M.E."/>
            <person name="Martinez-Molina E."/>
        </authorList>
    </citation>
    <scope>NUCLEOTIDE SEQUENCE [LARGE SCALE GENOMIC DNA]</scope>
    <source>
        <strain evidence="3 4">ALFB5</strain>
    </source>
</reference>
<name>A0ABQ6UDP6_9ACTN</name>
<organism evidence="3 4">
    <name type="scientific">Micromonospora aurantiaca</name>
    <name type="common">nom. illeg.</name>
    <dbReference type="NCBI Taxonomy" id="47850"/>
    <lineage>
        <taxon>Bacteria</taxon>
        <taxon>Bacillati</taxon>
        <taxon>Actinomycetota</taxon>
        <taxon>Actinomycetes</taxon>
        <taxon>Micromonosporales</taxon>
        <taxon>Micromonosporaceae</taxon>
        <taxon>Micromonospora</taxon>
    </lineage>
</organism>
<evidence type="ECO:0000313" key="4">
    <source>
        <dbReference type="Proteomes" id="UP000471364"/>
    </source>
</evidence>
<dbReference type="CDD" id="cd03450">
    <property type="entry name" value="NodN"/>
    <property type="match status" value="1"/>
</dbReference>
<proteinExistence type="inferred from homology"/>